<feature type="transmembrane region" description="Helical" evidence="7">
    <location>
        <begin position="21"/>
        <end position="42"/>
    </location>
</feature>
<feature type="transmembrane region" description="Helical" evidence="7">
    <location>
        <begin position="373"/>
        <end position="397"/>
    </location>
</feature>
<feature type="transmembrane region" description="Helical" evidence="7">
    <location>
        <begin position="338"/>
        <end position="361"/>
    </location>
</feature>
<dbReference type="EMBL" id="JAHESC010000025">
    <property type="protein sequence ID" value="MBT1688346.1"/>
    <property type="molecule type" value="Genomic_DNA"/>
</dbReference>
<keyword evidence="3 7" id="KW-0812">Transmembrane</keyword>
<keyword evidence="11" id="KW-1185">Reference proteome</keyword>
<dbReference type="Proteomes" id="UP001319180">
    <property type="component" value="Unassembled WGS sequence"/>
</dbReference>
<evidence type="ECO:0000259" key="8">
    <source>
        <dbReference type="Pfam" id="PF02687"/>
    </source>
</evidence>
<dbReference type="PANTHER" id="PTHR30572:SF4">
    <property type="entry name" value="ABC TRANSPORTER PERMEASE YTRF"/>
    <property type="match status" value="1"/>
</dbReference>
<reference evidence="10 11" key="1">
    <citation type="submission" date="2021-05" db="EMBL/GenBank/DDBJ databases">
        <title>A Polyphasic approach of four new species of the genus Ohtaekwangia: Ohtaekwangia histidinii sp. nov., Ohtaekwangia cretensis sp. nov., Ohtaekwangia indiensis sp. nov., Ohtaekwangia reichenbachii sp. nov. from diverse environment.</title>
        <authorList>
            <person name="Octaviana S."/>
        </authorList>
    </citation>
    <scope>NUCLEOTIDE SEQUENCE [LARGE SCALE GENOMIC DNA]</scope>
    <source>
        <strain evidence="10 11">PWU37</strain>
    </source>
</reference>
<evidence type="ECO:0000256" key="6">
    <source>
        <dbReference type="ARBA" id="ARBA00038076"/>
    </source>
</evidence>
<keyword evidence="5 7" id="KW-0472">Membrane</keyword>
<comment type="similarity">
    <text evidence="6">Belongs to the ABC-4 integral membrane protein family.</text>
</comment>
<dbReference type="Pfam" id="PF12704">
    <property type="entry name" value="MacB_PCD"/>
    <property type="match status" value="1"/>
</dbReference>
<sequence length="414" mass="44997">MNLIENIREGLRSVRANLLRSTITAMIVMLGITALVGVLTAVDGIEHSIMQSLSSLGANTFDISSKTNRGGSSDGRAEKAYPEIRMTEAFKFMDEFRSSSAISLSAWATRIAEVKRLSKKTNPNVTVMGTNDEYYAVKNLEFEQGRAFSSLEVRTGAPVAILGYKIYKALYDAGTGEQVTGTYVTFKGTQFRVIGLLKEKGGFSDPSSNFDNMVFISIVKANQLAGDRVLNYNLTVAVRDKSQMEYAMGEATGMMRQIRGDRVGEENSFELERSEALDELGDLTAIAQVFGFIVGAVTLLGASIALMNIMLVSVTERTREIGVRKALGATPLRIKQQFVIEAIVVCMLGGIAGVILGIVLGNLASKLLGNDAFIIPWLWVFVGFVVCVLVGLGSGYYPARKASKLDPIESLRFE</sequence>
<evidence type="ECO:0000256" key="4">
    <source>
        <dbReference type="ARBA" id="ARBA00022989"/>
    </source>
</evidence>
<dbReference type="GO" id="GO:0005886">
    <property type="term" value="C:plasma membrane"/>
    <property type="evidence" value="ECO:0007669"/>
    <property type="project" value="UniProtKB-SubCell"/>
</dbReference>
<keyword evidence="4 7" id="KW-1133">Transmembrane helix</keyword>
<comment type="subcellular location">
    <subcellularLocation>
        <location evidence="1">Cell membrane</location>
        <topology evidence="1">Multi-pass membrane protein</topology>
    </subcellularLocation>
</comment>
<organism evidence="10 11">
    <name type="scientific">Dawidia soli</name>
    <dbReference type="NCBI Taxonomy" id="2782352"/>
    <lineage>
        <taxon>Bacteria</taxon>
        <taxon>Pseudomonadati</taxon>
        <taxon>Bacteroidota</taxon>
        <taxon>Cytophagia</taxon>
        <taxon>Cytophagales</taxon>
        <taxon>Chryseotaleaceae</taxon>
        <taxon>Dawidia</taxon>
    </lineage>
</organism>
<evidence type="ECO:0000313" key="10">
    <source>
        <dbReference type="EMBL" id="MBT1688346.1"/>
    </source>
</evidence>
<feature type="domain" description="MacB-like periplasmic core" evidence="9">
    <location>
        <begin position="21"/>
        <end position="251"/>
    </location>
</feature>
<dbReference type="RefSeq" id="WP_254091574.1">
    <property type="nucleotide sequence ID" value="NZ_JAHESC010000025.1"/>
</dbReference>
<gene>
    <name evidence="10" type="ORF">KK078_17375</name>
</gene>
<evidence type="ECO:0000313" key="11">
    <source>
        <dbReference type="Proteomes" id="UP001319180"/>
    </source>
</evidence>
<dbReference type="PANTHER" id="PTHR30572">
    <property type="entry name" value="MEMBRANE COMPONENT OF TRANSPORTER-RELATED"/>
    <property type="match status" value="1"/>
</dbReference>
<evidence type="ECO:0000256" key="3">
    <source>
        <dbReference type="ARBA" id="ARBA00022692"/>
    </source>
</evidence>
<feature type="transmembrane region" description="Helical" evidence="7">
    <location>
        <begin position="289"/>
        <end position="314"/>
    </location>
</feature>
<dbReference type="AlphaFoldDB" id="A0AAP2DC23"/>
<evidence type="ECO:0000256" key="5">
    <source>
        <dbReference type="ARBA" id="ARBA00023136"/>
    </source>
</evidence>
<protein>
    <submittedName>
        <fullName evidence="10">ABC transporter permease</fullName>
    </submittedName>
</protein>
<dbReference type="InterPro" id="IPR003838">
    <property type="entry name" value="ABC3_permease_C"/>
</dbReference>
<keyword evidence="2" id="KW-1003">Cell membrane</keyword>
<evidence type="ECO:0000256" key="1">
    <source>
        <dbReference type="ARBA" id="ARBA00004651"/>
    </source>
</evidence>
<dbReference type="InterPro" id="IPR025857">
    <property type="entry name" value="MacB_PCD"/>
</dbReference>
<feature type="domain" description="ABC3 transporter permease C-terminal" evidence="8">
    <location>
        <begin position="293"/>
        <end position="407"/>
    </location>
</feature>
<dbReference type="GO" id="GO:0022857">
    <property type="term" value="F:transmembrane transporter activity"/>
    <property type="evidence" value="ECO:0007669"/>
    <property type="project" value="TreeGrafter"/>
</dbReference>
<comment type="caution">
    <text evidence="10">The sequence shown here is derived from an EMBL/GenBank/DDBJ whole genome shotgun (WGS) entry which is preliminary data.</text>
</comment>
<dbReference type="InterPro" id="IPR050250">
    <property type="entry name" value="Macrolide_Exporter_MacB"/>
</dbReference>
<accession>A0AAP2DC23</accession>
<proteinExistence type="inferred from homology"/>
<evidence type="ECO:0000256" key="7">
    <source>
        <dbReference type="SAM" id="Phobius"/>
    </source>
</evidence>
<dbReference type="Pfam" id="PF02687">
    <property type="entry name" value="FtsX"/>
    <property type="match status" value="1"/>
</dbReference>
<name>A0AAP2DC23_9BACT</name>
<evidence type="ECO:0000259" key="9">
    <source>
        <dbReference type="Pfam" id="PF12704"/>
    </source>
</evidence>
<evidence type="ECO:0000256" key="2">
    <source>
        <dbReference type="ARBA" id="ARBA00022475"/>
    </source>
</evidence>